<dbReference type="GO" id="GO:0019546">
    <property type="term" value="P:L-arginine deiminase pathway"/>
    <property type="evidence" value="ECO:0007669"/>
    <property type="project" value="TreeGrafter"/>
</dbReference>
<dbReference type="STRING" id="1308866.J416_02514"/>
<keyword evidence="2" id="KW-1185">Reference proteome</keyword>
<dbReference type="Proteomes" id="UP000012283">
    <property type="component" value="Unassembled WGS sequence"/>
</dbReference>
<proteinExistence type="predicted"/>
<dbReference type="eggNOG" id="COG1834">
    <property type="taxonomic scope" value="Bacteria"/>
</dbReference>
<dbReference type="Gene3D" id="3.75.10.10">
    <property type="entry name" value="L-arginine/glycine Amidinotransferase, Chain A"/>
    <property type="match status" value="1"/>
</dbReference>
<dbReference type="PANTHER" id="PTHR47271">
    <property type="entry name" value="ARGININE DEIMINASE"/>
    <property type="match status" value="1"/>
</dbReference>
<dbReference type="SUPFAM" id="SSF55909">
    <property type="entry name" value="Pentein"/>
    <property type="match status" value="1"/>
</dbReference>
<dbReference type="AlphaFoldDB" id="N4WFE1"/>
<keyword evidence="1" id="KW-0378">Hydrolase</keyword>
<dbReference type="OrthoDB" id="9814070at2"/>
<name>N4WFE1_9BACI</name>
<dbReference type="PATRIC" id="fig|1308866.3.peg.509"/>
<evidence type="ECO:0000313" key="1">
    <source>
        <dbReference type="EMBL" id="ENH97989.1"/>
    </source>
</evidence>
<comment type="caution">
    <text evidence="1">The sequence shown here is derived from an EMBL/GenBank/DDBJ whole genome shotgun (WGS) entry which is preliminary data.</text>
</comment>
<dbReference type="EMBL" id="APML01000008">
    <property type="protein sequence ID" value="ENH97989.1"/>
    <property type="molecule type" value="Genomic_DNA"/>
</dbReference>
<dbReference type="RefSeq" id="WP_003463989.1">
    <property type="nucleotide sequence ID" value="NZ_APML01000008.1"/>
</dbReference>
<dbReference type="GO" id="GO:0016990">
    <property type="term" value="F:arginine deiminase activity"/>
    <property type="evidence" value="ECO:0007669"/>
    <property type="project" value="TreeGrafter"/>
</dbReference>
<reference evidence="1 2" key="1">
    <citation type="submission" date="2013-03" db="EMBL/GenBank/DDBJ databases">
        <title>Draft genome sequence of Gracibacillus halophilus YIM-C55.5, a moderately halophilic and thermophilic organism from the Xiaochaidamu salt lake.</title>
        <authorList>
            <person name="Sugumar T."/>
            <person name="Polireddy D.R."/>
            <person name="Antony A."/>
            <person name="Madhava Y.R."/>
            <person name="Sivakumar N."/>
        </authorList>
    </citation>
    <scope>NUCLEOTIDE SEQUENCE [LARGE SCALE GENOMIC DNA]</scope>
    <source>
        <strain evidence="1 2">YIM-C55.5</strain>
    </source>
</reference>
<accession>N4WFE1</accession>
<evidence type="ECO:0000313" key="2">
    <source>
        <dbReference type="Proteomes" id="UP000012283"/>
    </source>
</evidence>
<dbReference type="Pfam" id="PF19420">
    <property type="entry name" value="DDAH_eukar"/>
    <property type="match status" value="1"/>
</dbReference>
<dbReference type="PANTHER" id="PTHR47271:SF2">
    <property type="entry name" value="ARGININE DEIMINASE"/>
    <property type="match status" value="1"/>
</dbReference>
<protein>
    <submittedName>
        <fullName evidence="1">Aminohydrolase</fullName>
    </submittedName>
</protein>
<gene>
    <name evidence="1" type="ORF">J416_02514</name>
</gene>
<sequence>MIHQKNEFAKLKRVIVCPPTYMKIKQVINQTQRYYKDENIDVEIAMKEHRAFSDTLRQQGVEVIELPADETLNEQVFTRDIGVTIDDQIYTAKMGKKLRKPEVSILENLLQQYDWSHHPINTPSIEGGDVIVAGDIIWIGISTRTTYEAVDQLQHLLPQKTVIPIPLREDILHLDCAFNLVSEKEGLIYPDAFGEKELEKLQSRYELIEVSDDEQFTLGTNVFSIGENKIISLPKNQKVNAALQDRGYHVIEVDFSEIIKSGGSFRCCTLPIERESFHEHI</sequence>
<organism evidence="1 2">
    <name type="scientific">Gracilibacillus halophilus YIM-C55.5</name>
    <dbReference type="NCBI Taxonomy" id="1308866"/>
    <lineage>
        <taxon>Bacteria</taxon>
        <taxon>Bacillati</taxon>
        <taxon>Bacillota</taxon>
        <taxon>Bacilli</taxon>
        <taxon>Bacillales</taxon>
        <taxon>Bacillaceae</taxon>
        <taxon>Gracilibacillus</taxon>
    </lineage>
</organism>